<dbReference type="Proteomes" id="UP000805614">
    <property type="component" value="Unassembled WGS sequence"/>
</dbReference>
<feature type="signal peptide" evidence="1">
    <location>
        <begin position="1"/>
        <end position="25"/>
    </location>
</feature>
<dbReference type="EMBL" id="JABVEC010000032">
    <property type="protein sequence ID" value="MBC6469855.1"/>
    <property type="molecule type" value="Genomic_DNA"/>
</dbReference>
<evidence type="ECO:0000313" key="4">
    <source>
        <dbReference type="Proteomes" id="UP000805614"/>
    </source>
</evidence>
<gene>
    <name evidence="3" type="ORF">HKK74_30815</name>
</gene>
<keyword evidence="4" id="KW-1185">Reference proteome</keyword>
<feature type="domain" description="Xylose isomerase-like TIM barrel" evidence="2">
    <location>
        <begin position="71"/>
        <end position="285"/>
    </location>
</feature>
<organism evidence="3 4">
    <name type="scientific">Actinomadura alba</name>
    <dbReference type="NCBI Taxonomy" id="406431"/>
    <lineage>
        <taxon>Bacteria</taxon>
        <taxon>Bacillati</taxon>
        <taxon>Actinomycetota</taxon>
        <taxon>Actinomycetes</taxon>
        <taxon>Streptosporangiales</taxon>
        <taxon>Thermomonosporaceae</taxon>
        <taxon>Actinomadura</taxon>
    </lineage>
</organism>
<evidence type="ECO:0000256" key="1">
    <source>
        <dbReference type="SAM" id="SignalP"/>
    </source>
</evidence>
<dbReference type="Gene3D" id="3.20.20.150">
    <property type="entry name" value="Divalent-metal-dependent TIM barrel enzymes"/>
    <property type="match status" value="1"/>
</dbReference>
<evidence type="ECO:0000313" key="3">
    <source>
        <dbReference type="EMBL" id="MBC6469855.1"/>
    </source>
</evidence>
<name>A0ABR7LZF7_9ACTN</name>
<dbReference type="SUPFAM" id="SSF51658">
    <property type="entry name" value="Xylose isomerase-like"/>
    <property type="match status" value="1"/>
</dbReference>
<dbReference type="RefSeq" id="WP_187246901.1">
    <property type="nucleotide sequence ID" value="NZ_BAAAOK010000011.1"/>
</dbReference>
<dbReference type="InterPro" id="IPR050312">
    <property type="entry name" value="IolE/XylAMocC-like"/>
</dbReference>
<dbReference type="PANTHER" id="PTHR12110:SF41">
    <property type="entry name" value="INOSOSE DEHYDRATASE"/>
    <property type="match status" value="1"/>
</dbReference>
<evidence type="ECO:0000259" key="2">
    <source>
        <dbReference type="Pfam" id="PF01261"/>
    </source>
</evidence>
<sequence>MSDLQRRTLLRAAALTAMGLGAAVAAPGTASASASADTGDGRVNGRVPRGAISIQLYSLRDMLTADLEVTLAALAQIGYRKVEMAGTYGRTAVQFRAILDRHDLHATSTHVGVNANWQASLDDALTLGNRFIVHPWANYATADEWRRFADELESAGAAARAAGLRFGYHNHAHEFARLPTGERPYDIITATDPKLVHLEVDLYWAVTGSADPVALFEQHGRRIKQFHVKDRAADGSFADVGKGTIDFRRIFANADETGVLEYIVERDSQPHPVDTARIGYEYLRKVRFGR</sequence>
<dbReference type="Pfam" id="PF01261">
    <property type="entry name" value="AP_endonuc_2"/>
    <property type="match status" value="1"/>
</dbReference>
<accession>A0ABR7LZF7</accession>
<proteinExistence type="predicted"/>
<dbReference type="InterPro" id="IPR006311">
    <property type="entry name" value="TAT_signal"/>
</dbReference>
<dbReference type="PROSITE" id="PS51318">
    <property type="entry name" value="TAT"/>
    <property type="match status" value="1"/>
</dbReference>
<dbReference type="InterPro" id="IPR036237">
    <property type="entry name" value="Xyl_isomerase-like_sf"/>
</dbReference>
<feature type="chain" id="PRO_5046228549" evidence="1">
    <location>
        <begin position="26"/>
        <end position="290"/>
    </location>
</feature>
<keyword evidence="1" id="KW-0732">Signal</keyword>
<dbReference type="InterPro" id="IPR013022">
    <property type="entry name" value="Xyl_isomerase-like_TIM-brl"/>
</dbReference>
<comment type="caution">
    <text evidence="3">The sequence shown here is derived from an EMBL/GenBank/DDBJ whole genome shotgun (WGS) entry which is preliminary data.</text>
</comment>
<dbReference type="PANTHER" id="PTHR12110">
    <property type="entry name" value="HYDROXYPYRUVATE ISOMERASE"/>
    <property type="match status" value="1"/>
</dbReference>
<reference evidence="3 4" key="1">
    <citation type="submission" date="2020-06" db="EMBL/GenBank/DDBJ databases">
        <title>Actinomadura xiongansis sp. nov., isolated from soil of Baiyangdian.</title>
        <authorList>
            <person name="Zhang X."/>
        </authorList>
    </citation>
    <scope>NUCLEOTIDE SEQUENCE [LARGE SCALE GENOMIC DNA]</scope>
    <source>
        <strain evidence="3 4">HBUM206468</strain>
    </source>
</reference>
<protein>
    <submittedName>
        <fullName evidence="3">TIM barrel protein</fullName>
    </submittedName>
</protein>